<gene>
    <name evidence="1" type="ORF">PPDBI_00024</name>
</gene>
<accession>A0A6H0X5Y5</accession>
<dbReference type="EMBL" id="MT210154">
    <property type="protein sequence ID" value="QIW89383.1"/>
    <property type="molecule type" value="Genomic_DNA"/>
</dbReference>
<proteinExistence type="predicted"/>
<sequence>MEFPKMLYRSVGSFSDQKAIEDGLVSRAIETKIVQSPEEEAAASDWTEDIASFIGKRRAAKADTADAQPKEGGAS</sequence>
<organism evidence="1">
    <name type="scientific">Xanthomonas phage PPDBI</name>
    <dbReference type="NCBI Taxonomy" id="2723911"/>
    <lineage>
        <taxon>Viruses</taxon>
        <taxon>Duplodnaviria</taxon>
        <taxon>Heunggongvirae</taxon>
        <taxon>Uroviricota</taxon>
        <taxon>Caudoviricetes</taxon>
    </lineage>
</organism>
<name>A0A6H0X5Y5_9CAUD</name>
<protein>
    <submittedName>
        <fullName evidence="1">Uncharacterized protein</fullName>
    </submittedName>
</protein>
<evidence type="ECO:0000313" key="1">
    <source>
        <dbReference type="EMBL" id="QIW89383.1"/>
    </source>
</evidence>
<reference evidence="1" key="1">
    <citation type="submission" date="2020-03" db="EMBL/GenBank/DDBJ databases">
        <authorList>
            <person name="Shneider M.M."/>
            <person name="Evseev P.V."/>
            <person name="Korzhenkov A.A."/>
            <person name="Toschakov S.V."/>
            <person name="Vo T."/>
            <person name="Ignatov A.N."/>
            <person name="Miroshnikov K.A."/>
        </authorList>
    </citation>
    <scope>NUCLEOTIDE SEQUENCE [LARGE SCALE GENOMIC DNA]</scope>
</reference>